<proteinExistence type="predicted"/>
<comment type="caution">
    <text evidence="1">The sequence shown here is derived from an EMBL/GenBank/DDBJ whole genome shotgun (WGS) entry which is preliminary data.</text>
</comment>
<protein>
    <submittedName>
        <fullName evidence="1">Uncharacterized protein</fullName>
    </submittedName>
</protein>
<evidence type="ECO:0000313" key="1">
    <source>
        <dbReference type="EMBL" id="KAI2392644.1"/>
    </source>
</evidence>
<accession>A0ACB8V4R1</accession>
<reference evidence="1" key="1">
    <citation type="journal article" date="2022" name="bioRxiv">
        <title>Population genetic analysis of Ophidiomyces ophidiicola, the causative agent of snake fungal disease, indicates recent introductions to the USA.</title>
        <authorList>
            <person name="Ladner J.T."/>
            <person name="Palmer J.M."/>
            <person name="Ettinger C.L."/>
            <person name="Stajich J.E."/>
            <person name="Farrell T.M."/>
            <person name="Glorioso B.M."/>
            <person name="Lawson B."/>
            <person name="Price S.J."/>
            <person name="Stengle A.G."/>
            <person name="Grear D.A."/>
            <person name="Lorch J.M."/>
        </authorList>
    </citation>
    <scope>NUCLEOTIDE SEQUENCE</scope>
    <source>
        <strain evidence="1">NWHC 24266-5</strain>
    </source>
</reference>
<organism evidence="1">
    <name type="scientific">Ophidiomyces ophidiicola</name>
    <dbReference type="NCBI Taxonomy" id="1387563"/>
    <lineage>
        <taxon>Eukaryota</taxon>
        <taxon>Fungi</taxon>
        <taxon>Dikarya</taxon>
        <taxon>Ascomycota</taxon>
        <taxon>Pezizomycotina</taxon>
        <taxon>Eurotiomycetes</taxon>
        <taxon>Eurotiomycetidae</taxon>
        <taxon>Onygenales</taxon>
        <taxon>Onygenaceae</taxon>
        <taxon>Ophidiomyces</taxon>
    </lineage>
</organism>
<gene>
    <name evidence="1" type="ORF">LOY88_000440</name>
</gene>
<sequence>MKSLTVLSTLAVSALAATIPASNVDYTGYKVVRIPTEEANYAKVLDVIENLKLETWKYPKAAGNNADIVIPPGQIAAFDAAISGLKTEIMHEDLGASISSEAAEVRSLSSGVNATDDWFSAYHSFADHLNWLKDLQKQHASNSEIITVGNSPEGRPIQGIHIWGSQKGKPAVVWHGTTHAREWITTMVVEYMTNSLFTDSAAKAMLEKFDFMIFPVVNPDGFVFTQTGNRLWRKNRTPNPGARCPGTDLNRNWPYQWEGRGSSPDPCSDTYRGRAPGDAPETKLWVSYLQGLVGRQGVKQYVDWHSYGQLFMTPYGYSCSARPPNHNTLVGLASTFGQAARAVHGSAFKTGPICSTIYQANGNSVDWAADVAKIEMAFAAELRDTGRFGFVLPANQIVAAGQETWAGVKGIFSRI</sequence>
<dbReference type="EMBL" id="JALBCA010000005">
    <property type="protein sequence ID" value="KAI2392644.1"/>
    <property type="molecule type" value="Genomic_DNA"/>
</dbReference>
<name>A0ACB8V4R1_9EURO</name>